<dbReference type="Pfam" id="PF00233">
    <property type="entry name" value="PDEase_I"/>
    <property type="match status" value="1"/>
</dbReference>
<feature type="binding site" evidence="5">
    <location>
        <position position="991"/>
    </location>
    <ligand>
        <name>Zn(2+)</name>
        <dbReference type="ChEBI" id="CHEBI:29105"/>
        <label>1</label>
    </ligand>
</feature>
<dbReference type="InterPro" id="IPR006189">
    <property type="entry name" value="CHASE_dom"/>
</dbReference>
<keyword evidence="11" id="KW-1185">Reference proteome</keyword>
<dbReference type="GO" id="GO:0046872">
    <property type="term" value="F:metal ion binding"/>
    <property type="evidence" value="ECO:0007669"/>
    <property type="project" value="UniProtKB-KW"/>
</dbReference>
<dbReference type="CDD" id="cd00077">
    <property type="entry name" value="HDc"/>
    <property type="match status" value="1"/>
</dbReference>
<comment type="caution">
    <text evidence="10">The sequence shown here is derived from an EMBL/GenBank/DDBJ whole genome shotgun (WGS) entry which is preliminary data.</text>
</comment>
<name>A0A835WAP4_CHLIN</name>
<evidence type="ECO:0000256" key="6">
    <source>
        <dbReference type="SAM" id="MobiDB-lite"/>
    </source>
</evidence>
<feature type="binding site" evidence="5">
    <location>
        <position position="1176"/>
    </location>
    <ligand>
        <name>Zn(2+)</name>
        <dbReference type="ChEBI" id="CHEBI:29105"/>
        <label>1</label>
    </ligand>
</feature>
<evidence type="ECO:0000313" key="11">
    <source>
        <dbReference type="Proteomes" id="UP000650467"/>
    </source>
</evidence>
<dbReference type="PANTHER" id="PTHR11347">
    <property type="entry name" value="CYCLIC NUCLEOTIDE PHOSPHODIESTERASE"/>
    <property type="match status" value="1"/>
</dbReference>
<feature type="compositionally biased region" description="Low complexity" evidence="6">
    <location>
        <begin position="744"/>
        <end position="753"/>
    </location>
</feature>
<dbReference type="InterPro" id="IPR003607">
    <property type="entry name" value="HD/PDEase_dom"/>
</dbReference>
<evidence type="ECO:0000256" key="5">
    <source>
        <dbReference type="PIRSR" id="PIRSR623088-3"/>
    </source>
</evidence>
<feature type="region of interest" description="Disordered" evidence="6">
    <location>
        <begin position="681"/>
        <end position="700"/>
    </location>
</feature>
<dbReference type="OrthoDB" id="546632at2759"/>
<evidence type="ECO:0000256" key="3">
    <source>
        <dbReference type="PIRSR" id="PIRSR623088-1"/>
    </source>
</evidence>
<keyword evidence="7" id="KW-1133">Transmembrane helix</keyword>
<dbReference type="PRINTS" id="PR00387">
    <property type="entry name" value="PDIESTERASE1"/>
</dbReference>
<keyword evidence="2" id="KW-0378">Hydrolase</keyword>
<dbReference type="InterPro" id="IPR023088">
    <property type="entry name" value="PDEase"/>
</dbReference>
<dbReference type="InterPro" id="IPR002073">
    <property type="entry name" value="PDEase_catalytic_dom"/>
</dbReference>
<dbReference type="PROSITE" id="PS51845">
    <property type="entry name" value="PDEASE_I_2"/>
    <property type="match status" value="1"/>
</dbReference>
<dbReference type="InterPro" id="IPR036971">
    <property type="entry name" value="PDEase_catalytic_dom_sf"/>
</dbReference>
<feature type="binding site" evidence="4">
    <location>
        <position position="992"/>
    </location>
    <ligand>
        <name>AMP</name>
        <dbReference type="ChEBI" id="CHEBI:456215"/>
    </ligand>
</feature>
<feature type="compositionally biased region" description="Low complexity" evidence="6">
    <location>
        <begin position="1363"/>
        <end position="1372"/>
    </location>
</feature>
<evidence type="ECO:0000259" key="8">
    <source>
        <dbReference type="PROSITE" id="PS50839"/>
    </source>
</evidence>
<gene>
    <name evidence="10" type="ORF">HXX76_002237</name>
</gene>
<dbReference type="GO" id="GO:0007165">
    <property type="term" value="P:signal transduction"/>
    <property type="evidence" value="ECO:0007669"/>
    <property type="project" value="InterPro"/>
</dbReference>
<feature type="region of interest" description="Disordered" evidence="6">
    <location>
        <begin position="717"/>
        <end position="753"/>
    </location>
</feature>
<organism evidence="10 11">
    <name type="scientific">Chlamydomonas incerta</name>
    <dbReference type="NCBI Taxonomy" id="51695"/>
    <lineage>
        <taxon>Eukaryota</taxon>
        <taxon>Viridiplantae</taxon>
        <taxon>Chlorophyta</taxon>
        <taxon>core chlorophytes</taxon>
        <taxon>Chlorophyceae</taxon>
        <taxon>CS clade</taxon>
        <taxon>Chlamydomonadales</taxon>
        <taxon>Chlamydomonadaceae</taxon>
        <taxon>Chlamydomonas</taxon>
    </lineage>
</organism>
<reference evidence="10" key="1">
    <citation type="journal article" date="2020" name="bioRxiv">
        <title>Comparative genomics of Chlamydomonas.</title>
        <authorList>
            <person name="Craig R.J."/>
            <person name="Hasan A.R."/>
            <person name="Ness R.W."/>
            <person name="Keightley P.D."/>
        </authorList>
    </citation>
    <scope>NUCLEOTIDE SEQUENCE</scope>
    <source>
        <strain evidence="10">SAG 7.73</strain>
    </source>
</reference>
<feature type="region of interest" description="Disordered" evidence="6">
    <location>
        <begin position="1267"/>
        <end position="1328"/>
    </location>
</feature>
<feature type="binding site" evidence="5">
    <location>
        <position position="992"/>
    </location>
    <ligand>
        <name>Zn(2+)</name>
        <dbReference type="ChEBI" id="CHEBI:29105"/>
        <label>2</label>
    </ligand>
</feature>
<dbReference type="GO" id="GO:0004114">
    <property type="term" value="F:3',5'-cyclic-nucleotide phosphodiesterase activity"/>
    <property type="evidence" value="ECO:0007669"/>
    <property type="project" value="InterPro"/>
</dbReference>
<evidence type="ECO:0000313" key="10">
    <source>
        <dbReference type="EMBL" id="KAG2443897.1"/>
    </source>
</evidence>
<feature type="binding site" evidence="4">
    <location>
        <begin position="950"/>
        <end position="954"/>
    </location>
    <ligand>
        <name>AMP</name>
        <dbReference type="ChEBI" id="CHEBI:456215"/>
    </ligand>
</feature>
<dbReference type="SMART" id="SM01079">
    <property type="entry name" value="CHASE"/>
    <property type="match status" value="1"/>
</dbReference>
<sequence length="1418" mass="142738">MVIHRPQYPEVVNTFAGLAPALLNYSQVASGSIRALQLIPHGIISMVYPLAGNEGVLGRDLLNSSAAGRVSMLGALRDRGIGVTAPAKFIQGGFGIVVRTPIYIPRVDADDGFGIPHPWSNCGPLCDYDAANRTAAWGSAAGLIDLDVISRAPDSKLRRLAELGYSYEVEALDIPEGYAGAISMVASSDKRPVNPVEAPIRLPRATWVVRVAPANGWSRPWYAPMLAGVVVLAVLSSLLLFVALVSRRRHQLLLEAVLPKEVIRDLKMDEAASLGARIQRPDTPADLLMKMMGELLQGRTPELRDVVFIRTALLRNADVYQPLDLRGRLKEANFDSDVVQALMRQLGGGGPHGAGSDQHTGGVSDDLLTTMMDADSCARVGIQLGAGRCSVFDDDCGMRYSSGGTHSYSRGATGALANHFNRVSAAAAAAAGAAAQQEARFETLTGALELLLSPQALAPPPPPLASPPPAPAAAPFALLGTAADQQQQPAPPAVTFLGVTAAVSPTSAAVAGGPVALTLSPAAALATTGYVSGTHAQLPFEVPVVEDDGCGGGGAVSVAYGDSQHAAAGDSSWSLSSAALAAAGGAYPTLPPSVNGHAPALANSSPVGGGGGSSSMNGVAGDLVRVVERERSGGNTAAGGNATATAPGVNAAAGGAGRVAGGAMGILARVASAAMPNFSFRERDGGGGGGGGGGGSNVSRSATRGAFLEVMSTSHLRLEGPGETGGGGGTAPAGGPAGGGGGRTTSTAGASGAATQGPLHLVLPNGALPSALGSVGGVGGVGAAASGGSMGGRRMSSRVAEGHGAVARLSGLLGQVTGVHRSGSNSRLHTLAGGGAVGGSGSLSQHAFAVAASGGRSVSAAQVILTPEALLPPPPPPPVIEEVERLLAGADNWTFDAWELAAATQGHALSALAFYLMHREGLIAKFRIKPAVLARLLRALEAGYQNNPYHNATHAADVLQTLHVVLHGAGLTAHYLDRLGLLAAYFAAIVHDHNHPGLTNDFLIATNDMLAIRYNDKSPLENHHTASCFGLMALQPELDALAPLSQTEKTAFRKQVIEMVMGTDMKQHFAIMAHFNTVHRLSSYSAQQQSQQPAAAATAGGGAAGARRTAGGMVTLSGNGGGGAAAGAGGGGGGGKGASSSENSLRLSVDAGPRQPQPIDDTERMLSLQIALKVADIGHLGESLEVHKRWLGVLEEEFFLQGDRERALGLPISPLFDRAKQGVSKSQVGFYNFVALPLVHAIAGAFPGARPIKTCFERNYEHWKGVEAQQQASKNADTLVKGSGAAAPSVPPPPPPSQQQKNQQAAPAVPGSSTVAGGGTRSTAAIPPGGASKTVAMVGAGANGAASTAARVSAGGNPAVQGTPAPATATAAPVPPAAAPAAHLVPKQQSRSRLAVAATAAAAAAAAPSAAAGATAAP</sequence>
<feature type="domain" description="PDEase" evidence="9">
    <location>
        <begin position="872"/>
        <end position="1270"/>
    </location>
</feature>
<feature type="compositionally biased region" description="Gly residues" evidence="6">
    <location>
        <begin position="722"/>
        <end position="743"/>
    </location>
</feature>
<keyword evidence="7" id="KW-0812">Transmembrane</keyword>
<evidence type="ECO:0000256" key="1">
    <source>
        <dbReference type="ARBA" id="ARBA00022723"/>
    </source>
</evidence>
<feature type="binding site" evidence="4">
    <location>
        <position position="1176"/>
    </location>
    <ligand>
        <name>AMP</name>
        <dbReference type="ChEBI" id="CHEBI:456215"/>
    </ligand>
</feature>
<proteinExistence type="predicted"/>
<keyword evidence="7" id="KW-0472">Membrane</keyword>
<dbReference type="SUPFAM" id="SSF109604">
    <property type="entry name" value="HD-domain/PDEase-like"/>
    <property type="match status" value="1"/>
</dbReference>
<feature type="transmembrane region" description="Helical" evidence="7">
    <location>
        <begin position="221"/>
        <end position="245"/>
    </location>
</feature>
<protein>
    <recommendedName>
        <fullName evidence="12">Phosphodiesterase</fullName>
    </recommendedName>
</protein>
<evidence type="ECO:0008006" key="12">
    <source>
        <dbReference type="Google" id="ProtNLM"/>
    </source>
</evidence>
<accession>A0A835WAP4</accession>
<evidence type="ECO:0000256" key="4">
    <source>
        <dbReference type="PIRSR" id="PIRSR623088-2"/>
    </source>
</evidence>
<dbReference type="EMBL" id="JAEHOC010000003">
    <property type="protein sequence ID" value="KAG2443897.1"/>
    <property type="molecule type" value="Genomic_DNA"/>
</dbReference>
<dbReference type="PROSITE" id="PS50839">
    <property type="entry name" value="CHASE"/>
    <property type="match status" value="1"/>
</dbReference>
<evidence type="ECO:0000256" key="2">
    <source>
        <dbReference type="ARBA" id="ARBA00022801"/>
    </source>
</evidence>
<feature type="compositionally biased region" description="Gly residues" evidence="6">
    <location>
        <begin position="1125"/>
        <end position="1137"/>
    </location>
</feature>
<feature type="compositionally biased region" description="Low complexity" evidence="6">
    <location>
        <begin position="1298"/>
        <end position="1310"/>
    </location>
</feature>
<feature type="region of interest" description="Disordered" evidence="6">
    <location>
        <begin position="1354"/>
        <end position="1390"/>
    </location>
</feature>
<feature type="region of interest" description="Disordered" evidence="6">
    <location>
        <begin position="1125"/>
        <end position="1158"/>
    </location>
</feature>
<dbReference type="Proteomes" id="UP000650467">
    <property type="component" value="Unassembled WGS sequence"/>
</dbReference>
<dbReference type="Gene3D" id="1.10.1300.10">
    <property type="entry name" value="3'5'-cyclic nucleotide phosphodiesterase, catalytic domain"/>
    <property type="match status" value="1"/>
</dbReference>
<keyword evidence="1 5" id="KW-0479">Metal-binding</keyword>
<feature type="binding site" evidence="4">
    <location>
        <position position="1227"/>
    </location>
    <ligand>
        <name>AMP</name>
        <dbReference type="ChEBI" id="CHEBI:456215"/>
    </ligand>
</feature>
<feature type="domain" description="CHASE" evidence="8">
    <location>
        <begin position="40"/>
        <end position="173"/>
    </location>
</feature>
<feature type="compositionally biased region" description="Gly residues" evidence="6">
    <location>
        <begin position="686"/>
        <end position="696"/>
    </location>
</feature>
<evidence type="ECO:0000256" key="7">
    <source>
        <dbReference type="SAM" id="Phobius"/>
    </source>
</evidence>
<feature type="active site" description="Proton donor" evidence="3">
    <location>
        <position position="950"/>
    </location>
</feature>
<feature type="binding site" evidence="5">
    <location>
        <position position="954"/>
    </location>
    <ligand>
        <name>Zn(2+)</name>
        <dbReference type="ChEBI" id="CHEBI:29105"/>
        <label>1</label>
    </ligand>
</feature>
<feature type="binding site" evidence="5">
    <location>
        <position position="992"/>
    </location>
    <ligand>
        <name>Zn(2+)</name>
        <dbReference type="ChEBI" id="CHEBI:29105"/>
        <label>1</label>
    </ligand>
</feature>
<evidence type="ECO:0000259" key="9">
    <source>
        <dbReference type="PROSITE" id="PS51845"/>
    </source>
</evidence>